<evidence type="ECO:0000313" key="3">
    <source>
        <dbReference type="WBParaSite" id="Csp11.Scaffold572.g4315.t1"/>
    </source>
</evidence>
<reference evidence="3" key="1">
    <citation type="submission" date="2016-11" db="UniProtKB">
        <authorList>
            <consortium name="WormBaseParasite"/>
        </authorList>
    </citation>
    <scope>IDENTIFICATION</scope>
</reference>
<proteinExistence type="predicted"/>
<dbReference type="PANTHER" id="PTHR21503:SF8">
    <property type="entry name" value="F-BOX ASSOCIATED DOMAIN-CONTAINING PROTEIN-RELATED"/>
    <property type="match status" value="1"/>
</dbReference>
<dbReference type="PROSITE" id="PS50181">
    <property type="entry name" value="FBOX"/>
    <property type="match status" value="1"/>
</dbReference>
<accession>A0A1I7TBH6</accession>
<name>A0A1I7TBH6_9PELO</name>
<keyword evidence="2" id="KW-1185">Reference proteome</keyword>
<dbReference type="AlphaFoldDB" id="A0A1I7TBH6"/>
<dbReference type="Proteomes" id="UP000095282">
    <property type="component" value="Unplaced"/>
</dbReference>
<dbReference type="Pfam" id="PF00646">
    <property type="entry name" value="F-box"/>
    <property type="match status" value="1"/>
</dbReference>
<dbReference type="InterPro" id="IPR001810">
    <property type="entry name" value="F-box_dom"/>
</dbReference>
<protein>
    <submittedName>
        <fullName evidence="3">F-box domain-containing protein</fullName>
    </submittedName>
</protein>
<sequence length="311" mass="36984">MSIDLQKLPYLAQKEVLSTMKLKEIFKLATLSKKNARLVKDCMSSQRFILTIFCTDDDWNIKREHEFYSEYTSIQCDENGIFLDKTVYEELEFIVDVFNKPKICINVQEDMEKFNNYARFLRTLGVNLFEVKVNRCKQGELQNMLETFKEVPEVHIYSCELEEVIQFDKTIRYQFDFIGLSIDRFADVKWQRDVIFSLIDCKRVLINRNSHRLLGNLIPVQDLKAFLELWMEGSRMEYFWTTAFDLSNFSTILKSLGQLVPVKAIYHFNGFEKRKQEFNGWQCYMIQQKNNGPKAIVFKFHNSVQLETDFE</sequence>
<evidence type="ECO:0000259" key="1">
    <source>
        <dbReference type="PROSITE" id="PS50181"/>
    </source>
</evidence>
<organism evidence="2 3">
    <name type="scientific">Caenorhabditis tropicalis</name>
    <dbReference type="NCBI Taxonomy" id="1561998"/>
    <lineage>
        <taxon>Eukaryota</taxon>
        <taxon>Metazoa</taxon>
        <taxon>Ecdysozoa</taxon>
        <taxon>Nematoda</taxon>
        <taxon>Chromadorea</taxon>
        <taxon>Rhabditida</taxon>
        <taxon>Rhabditina</taxon>
        <taxon>Rhabditomorpha</taxon>
        <taxon>Rhabditoidea</taxon>
        <taxon>Rhabditidae</taxon>
        <taxon>Peloderinae</taxon>
        <taxon>Caenorhabditis</taxon>
    </lineage>
</organism>
<feature type="domain" description="F-box" evidence="1">
    <location>
        <begin position="2"/>
        <end position="51"/>
    </location>
</feature>
<dbReference type="PANTHER" id="PTHR21503">
    <property type="entry name" value="F-BOX-CONTAINING HYPOTHETICAL PROTEIN C.ELEGANS"/>
    <property type="match status" value="1"/>
</dbReference>
<dbReference type="WBParaSite" id="Csp11.Scaffold572.g4315.t1">
    <property type="protein sequence ID" value="Csp11.Scaffold572.g4315.t1"/>
    <property type="gene ID" value="Csp11.Scaffold572.g4315"/>
</dbReference>
<evidence type="ECO:0000313" key="2">
    <source>
        <dbReference type="Proteomes" id="UP000095282"/>
    </source>
</evidence>